<dbReference type="RefSeq" id="XP_019017884.1">
    <property type="nucleotide sequence ID" value="XM_019161273.1"/>
</dbReference>
<dbReference type="EMBL" id="KV454003">
    <property type="protein sequence ID" value="ODQ46771.1"/>
    <property type="molecule type" value="Genomic_DNA"/>
</dbReference>
<dbReference type="Proteomes" id="UP000094455">
    <property type="component" value="Unassembled WGS sequence"/>
</dbReference>
<proteinExistence type="predicted"/>
<accession>A0A1E3NKX3</accession>
<evidence type="ECO:0000313" key="1">
    <source>
        <dbReference type="EMBL" id="ODQ46771.1"/>
    </source>
</evidence>
<dbReference type="GeneID" id="30177960"/>
<protein>
    <submittedName>
        <fullName evidence="1">Uncharacterized protein</fullName>
    </submittedName>
</protein>
<dbReference type="OrthoDB" id="3996538at2759"/>
<gene>
    <name evidence="1" type="ORF">PICMEDRAFT_16599</name>
</gene>
<name>A0A1E3NKX3_9ASCO</name>
<organism evidence="1 2">
    <name type="scientific">Pichia membranifaciens NRRL Y-2026</name>
    <dbReference type="NCBI Taxonomy" id="763406"/>
    <lineage>
        <taxon>Eukaryota</taxon>
        <taxon>Fungi</taxon>
        <taxon>Dikarya</taxon>
        <taxon>Ascomycota</taxon>
        <taxon>Saccharomycotina</taxon>
        <taxon>Pichiomycetes</taxon>
        <taxon>Pichiales</taxon>
        <taxon>Pichiaceae</taxon>
        <taxon>Pichia</taxon>
    </lineage>
</organism>
<reference evidence="1 2" key="1">
    <citation type="journal article" date="2016" name="Proc. Natl. Acad. Sci. U.S.A.">
        <title>Comparative genomics of biotechnologically important yeasts.</title>
        <authorList>
            <person name="Riley R."/>
            <person name="Haridas S."/>
            <person name="Wolfe K.H."/>
            <person name="Lopes M.R."/>
            <person name="Hittinger C.T."/>
            <person name="Goeker M."/>
            <person name="Salamov A.A."/>
            <person name="Wisecaver J.H."/>
            <person name="Long T.M."/>
            <person name="Calvey C.H."/>
            <person name="Aerts A.L."/>
            <person name="Barry K.W."/>
            <person name="Choi C."/>
            <person name="Clum A."/>
            <person name="Coughlan A.Y."/>
            <person name="Deshpande S."/>
            <person name="Douglass A.P."/>
            <person name="Hanson S.J."/>
            <person name="Klenk H.-P."/>
            <person name="LaButti K.M."/>
            <person name="Lapidus A."/>
            <person name="Lindquist E.A."/>
            <person name="Lipzen A.M."/>
            <person name="Meier-Kolthoff J.P."/>
            <person name="Ohm R.A."/>
            <person name="Otillar R.P."/>
            <person name="Pangilinan J.L."/>
            <person name="Peng Y."/>
            <person name="Rokas A."/>
            <person name="Rosa C.A."/>
            <person name="Scheuner C."/>
            <person name="Sibirny A.A."/>
            <person name="Slot J.C."/>
            <person name="Stielow J.B."/>
            <person name="Sun H."/>
            <person name="Kurtzman C.P."/>
            <person name="Blackwell M."/>
            <person name="Grigoriev I.V."/>
            <person name="Jeffries T.W."/>
        </authorList>
    </citation>
    <scope>NUCLEOTIDE SEQUENCE [LARGE SCALE GENOMIC DNA]</scope>
    <source>
        <strain evidence="1 2">NRRL Y-2026</strain>
    </source>
</reference>
<dbReference type="AlphaFoldDB" id="A0A1E3NKX3"/>
<sequence>MDSKEILESYLDRDLAEVLGEKGLQNIIATETEQRLSETETEILTALIQRRHNEIAMERIRKNVSLLLFKNVFDVQQTVLDNDYENDSEVENFVCRLEKIYSRLEDKCLSLEVEKDTEIDKLEQLVKEFSESDGLLFNESDPLDAVTQEINQYNTTMLNKP</sequence>
<evidence type="ECO:0000313" key="2">
    <source>
        <dbReference type="Proteomes" id="UP000094455"/>
    </source>
</evidence>
<keyword evidence="2" id="KW-1185">Reference proteome</keyword>